<name>A0A835Z1X8_9STRA</name>
<dbReference type="EMBL" id="JAFCMP010000127">
    <property type="protein sequence ID" value="KAG5185550.1"/>
    <property type="molecule type" value="Genomic_DNA"/>
</dbReference>
<evidence type="ECO:0000259" key="1">
    <source>
        <dbReference type="PROSITE" id="PS51183"/>
    </source>
</evidence>
<reference evidence="2" key="1">
    <citation type="submission" date="2021-02" db="EMBL/GenBank/DDBJ databases">
        <title>First Annotated Genome of the Yellow-green Alga Tribonema minus.</title>
        <authorList>
            <person name="Mahan K.M."/>
        </authorList>
    </citation>
    <scope>NUCLEOTIDE SEQUENCE</scope>
    <source>
        <strain evidence="2">UTEX B ZZ1240</strain>
    </source>
</reference>
<protein>
    <recommendedName>
        <fullName evidence="1">JmjN domain-containing protein</fullName>
    </recommendedName>
</protein>
<dbReference type="GO" id="GO:0010468">
    <property type="term" value="P:regulation of gene expression"/>
    <property type="evidence" value="ECO:0007669"/>
    <property type="project" value="TreeGrafter"/>
</dbReference>
<dbReference type="Gene3D" id="2.60.120.650">
    <property type="entry name" value="Cupin"/>
    <property type="match status" value="1"/>
</dbReference>
<gene>
    <name evidence="2" type="ORF">JKP88DRAFT_311897</name>
</gene>
<dbReference type="SMART" id="SM00545">
    <property type="entry name" value="JmjN"/>
    <property type="match status" value="1"/>
</dbReference>
<comment type="caution">
    <text evidence="2">The sequence shown here is derived from an EMBL/GenBank/DDBJ whole genome shotgun (WGS) entry which is preliminary data.</text>
</comment>
<dbReference type="InterPro" id="IPR003349">
    <property type="entry name" value="JmjN"/>
</dbReference>
<dbReference type="GO" id="GO:0000785">
    <property type="term" value="C:chromatin"/>
    <property type="evidence" value="ECO:0007669"/>
    <property type="project" value="TreeGrafter"/>
</dbReference>
<organism evidence="2 3">
    <name type="scientific">Tribonema minus</name>
    <dbReference type="NCBI Taxonomy" id="303371"/>
    <lineage>
        <taxon>Eukaryota</taxon>
        <taxon>Sar</taxon>
        <taxon>Stramenopiles</taxon>
        <taxon>Ochrophyta</taxon>
        <taxon>PX clade</taxon>
        <taxon>Xanthophyceae</taxon>
        <taxon>Tribonematales</taxon>
        <taxon>Tribonemataceae</taxon>
        <taxon>Tribonema</taxon>
    </lineage>
</organism>
<keyword evidence="3" id="KW-1185">Reference proteome</keyword>
<dbReference type="OrthoDB" id="1678912at2759"/>
<accession>A0A835Z1X8</accession>
<dbReference type="GO" id="GO:0032452">
    <property type="term" value="F:histone demethylase activity"/>
    <property type="evidence" value="ECO:0007669"/>
    <property type="project" value="TreeGrafter"/>
</dbReference>
<dbReference type="PROSITE" id="PS51183">
    <property type="entry name" value="JMJN"/>
    <property type="match status" value="1"/>
</dbReference>
<dbReference type="Proteomes" id="UP000664859">
    <property type="component" value="Unassembled WGS sequence"/>
</dbReference>
<evidence type="ECO:0000313" key="3">
    <source>
        <dbReference type="Proteomes" id="UP000664859"/>
    </source>
</evidence>
<dbReference type="GO" id="GO:0005634">
    <property type="term" value="C:nucleus"/>
    <property type="evidence" value="ECO:0007669"/>
    <property type="project" value="TreeGrafter"/>
</dbReference>
<dbReference type="PANTHER" id="PTHR10694">
    <property type="entry name" value="LYSINE-SPECIFIC DEMETHYLASE"/>
    <property type="match status" value="1"/>
</dbReference>
<dbReference type="AlphaFoldDB" id="A0A835Z1X8"/>
<evidence type="ECO:0000313" key="2">
    <source>
        <dbReference type="EMBL" id="KAG5185550.1"/>
    </source>
</evidence>
<dbReference type="Pfam" id="PF02375">
    <property type="entry name" value="JmjN"/>
    <property type="match status" value="1"/>
</dbReference>
<sequence length="112" mass="12187">MAPQVAASTVAAAKAAAAQALAAAAPQHNECPVFRPSMAEFCDFRRYLDSIDHIAGPVGLCKIIPPKGKSFPLLPRSNSAHTFNMERQHDMLPSKLCTRQQAEAAERSLMRR</sequence>
<proteinExistence type="predicted"/>
<feature type="domain" description="JmjN" evidence="1">
    <location>
        <begin position="31"/>
        <end position="72"/>
    </location>
</feature>